<evidence type="ECO:0000313" key="2">
    <source>
        <dbReference type="Proteomes" id="UP001144323"/>
    </source>
</evidence>
<proteinExistence type="predicted"/>
<protein>
    <submittedName>
        <fullName evidence="1">Uncharacterized protein</fullName>
    </submittedName>
</protein>
<dbReference type="AlphaFoldDB" id="A0A9W6LQC3"/>
<gene>
    <name evidence="1" type="ORF">LMG27198_00810</name>
</gene>
<dbReference type="Proteomes" id="UP001144323">
    <property type="component" value="Unassembled WGS sequence"/>
</dbReference>
<comment type="caution">
    <text evidence="1">The sequence shown here is derived from an EMBL/GenBank/DDBJ whole genome shotgun (WGS) entry which is preliminary data.</text>
</comment>
<sequence>MIDRAEDAEGNLEKHRVCEEFEESLRRLAMNMLRVVAGAGEPYRLLRDMHRCVLSAQSYRECHNELPTSFQIADLLNCTRNLEGLATFTSLERPPPKEPRDYELAAAATEIRQGSLRVVAAQWGDSRTVLINAERLFENGIRRHEKARERLNAAYLGRRGDKK</sequence>
<accession>A0A9W6LQC3</accession>
<name>A0A9W6LQC3_9HYPH</name>
<reference evidence="1" key="1">
    <citation type="journal article" date="2023" name="Int. J. Syst. Evol. Microbiol.">
        <title>Methylocystis iwaonis sp. nov., a type II methane-oxidizing bacterium from surface soil of a rice paddy field in Japan, and emended description of the genus Methylocystis (ex Whittenbury et al. 1970) Bowman et al. 1993.</title>
        <authorList>
            <person name="Kaise H."/>
            <person name="Sawadogo J.B."/>
            <person name="Alam M.S."/>
            <person name="Ueno C."/>
            <person name="Dianou D."/>
            <person name="Shinjo R."/>
            <person name="Asakawa S."/>
        </authorList>
    </citation>
    <scope>NUCLEOTIDE SEQUENCE</scope>
    <source>
        <strain evidence="1">LMG27198</strain>
    </source>
</reference>
<evidence type="ECO:0000313" key="1">
    <source>
        <dbReference type="EMBL" id="GLI91089.1"/>
    </source>
</evidence>
<organism evidence="1 2">
    <name type="scientific">Methylocystis echinoides</name>
    <dbReference type="NCBI Taxonomy" id="29468"/>
    <lineage>
        <taxon>Bacteria</taxon>
        <taxon>Pseudomonadati</taxon>
        <taxon>Pseudomonadota</taxon>
        <taxon>Alphaproteobacteria</taxon>
        <taxon>Hyphomicrobiales</taxon>
        <taxon>Methylocystaceae</taxon>
        <taxon>Methylocystis</taxon>
    </lineage>
</organism>
<dbReference type="EMBL" id="BSEC01000001">
    <property type="protein sequence ID" value="GLI91089.1"/>
    <property type="molecule type" value="Genomic_DNA"/>
</dbReference>
<dbReference type="RefSeq" id="WP_281799650.1">
    <property type="nucleotide sequence ID" value="NZ_BSEC01000001.1"/>
</dbReference>
<keyword evidence="2" id="KW-1185">Reference proteome</keyword>